<comment type="caution">
    <text evidence="5">The sequence shown here is derived from an EMBL/GenBank/DDBJ whole genome shotgun (WGS) entry which is preliminary data.</text>
</comment>
<proteinExistence type="predicted"/>
<evidence type="ECO:0000259" key="3">
    <source>
        <dbReference type="PROSITE" id="PS50157"/>
    </source>
</evidence>
<keyword evidence="1" id="KW-0479">Metal-binding</keyword>
<keyword evidence="6" id="KW-1185">Reference proteome</keyword>
<gene>
    <name evidence="5" type="ORF">AK812_SmicGene5063</name>
</gene>
<reference evidence="5 6" key="1">
    <citation type="submission" date="2016-02" db="EMBL/GenBank/DDBJ databases">
        <title>Genome analysis of coral dinoflagellate symbionts highlights evolutionary adaptations to a symbiotic lifestyle.</title>
        <authorList>
            <person name="Aranda M."/>
            <person name="Li Y."/>
            <person name="Liew Y.J."/>
            <person name="Baumgarten S."/>
            <person name="Simakov O."/>
            <person name="Wilson M."/>
            <person name="Piel J."/>
            <person name="Ashoor H."/>
            <person name="Bougouffa S."/>
            <person name="Bajic V.B."/>
            <person name="Ryu T."/>
            <person name="Ravasi T."/>
            <person name="Bayer T."/>
            <person name="Micklem G."/>
            <person name="Kim H."/>
            <person name="Bhak J."/>
            <person name="Lajeunesse T.C."/>
            <person name="Voolstra C.R."/>
        </authorList>
    </citation>
    <scope>NUCLEOTIDE SEQUENCE [LARGE SCALE GENOMIC DNA]</scope>
    <source>
        <strain evidence="5 6">CCMP2467</strain>
    </source>
</reference>
<feature type="domain" description="C2H2-type" evidence="3">
    <location>
        <begin position="2361"/>
        <end position="2389"/>
    </location>
</feature>
<dbReference type="InterPro" id="IPR013087">
    <property type="entry name" value="Znf_C2H2_type"/>
</dbReference>
<dbReference type="InterPro" id="IPR002156">
    <property type="entry name" value="RNaseH_domain"/>
</dbReference>
<keyword evidence="1" id="KW-0863">Zinc-finger</keyword>
<dbReference type="InterPro" id="IPR036397">
    <property type="entry name" value="RNaseH_sf"/>
</dbReference>
<dbReference type="Pfam" id="PF03372">
    <property type="entry name" value="Exo_endo_phos"/>
    <property type="match status" value="1"/>
</dbReference>
<dbReference type="InterPro" id="IPR005135">
    <property type="entry name" value="Endo/exonuclease/phosphatase"/>
</dbReference>
<keyword evidence="1" id="KW-0862">Zinc</keyword>
<dbReference type="InterPro" id="IPR036691">
    <property type="entry name" value="Endo/exonu/phosph_ase_sf"/>
</dbReference>
<evidence type="ECO:0000256" key="1">
    <source>
        <dbReference type="PROSITE-ProRule" id="PRU00042"/>
    </source>
</evidence>
<name>A0A1Q9EUQ8_SYMMI</name>
<dbReference type="SUPFAM" id="SSF53098">
    <property type="entry name" value="Ribonuclease H-like"/>
    <property type="match status" value="1"/>
</dbReference>
<feature type="domain" description="RNase H type-1" evidence="4">
    <location>
        <begin position="1211"/>
        <end position="1352"/>
    </location>
</feature>
<dbReference type="Gene3D" id="3.30.420.10">
    <property type="entry name" value="Ribonuclease H-like superfamily/Ribonuclease H"/>
    <property type="match status" value="1"/>
</dbReference>
<dbReference type="Gene3D" id="3.30.160.60">
    <property type="entry name" value="Classic Zinc Finger"/>
    <property type="match status" value="1"/>
</dbReference>
<evidence type="ECO:0008006" key="7">
    <source>
        <dbReference type="Google" id="ProtNLM"/>
    </source>
</evidence>
<dbReference type="InterPro" id="IPR012337">
    <property type="entry name" value="RNaseH-like_sf"/>
</dbReference>
<dbReference type="OrthoDB" id="414666at2759"/>
<dbReference type="PROSITE" id="PS00028">
    <property type="entry name" value="ZINC_FINGER_C2H2_1"/>
    <property type="match status" value="1"/>
</dbReference>
<evidence type="ECO:0000256" key="2">
    <source>
        <dbReference type="SAM" id="MobiDB-lite"/>
    </source>
</evidence>
<dbReference type="Gene3D" id="3.60.10.10">
    <property type="entry name" value="Endonuclease/exonuclease/phosphatase"/>
    <property type="match status" value="1"/>
</dbReference>
<dbReference type="GO" id="GO:0008270">
    <property type="term" value="F:zinc ion binding"/>
    <property type="evidence" value="ECO:0007669"/>
    <property type="project" value="UniProtKB-KW"/>
</dbReference>
<dbReference type="GO" id="GO:0004523">
    <property type="term" value="F:RNA-DNA hybrid ribonuclease activity"/>
    <property type="evidence" value="ECO:0007669"/>
    <property type="project" value="InterPro"/>
</dbReference>
<evidence type="ECO:0000313" key="6">
    <source>
        <dbReference type="Proteomes" id="UP000186817"/>
    </source>
</evidence>
<dbReference type="Proteomes" id="UP000186817">
    <property type="component" value="Unassembled WGS sequence"/>
</dbReference>
<protein>
    <recommendedName>
        <fullName evidence="7">RNase H type-1 domain-containing protein</fullName>
    </recommendedName>
</protein>
<evidence type="ECO:0000259" key="4">
    <source>
        <dbReference type="PROSITE" id="PS50879"/>
    </source>
</evidence>
<evidence type="ECO:0000313" key="5">
    <source>
        <dbReference type="EMBL" id="OLQ11137.1"/>
    </source>
</evidence>
<dbReference type="SUPFAM" id="SSF56219">
    <property type="entry name" value="DNase I-like"/>
    <property type="match status" value="1"/>
</dbReference>
<dbReference type="PROSITE" id="PS50879">
    <property type="entry name" value="RNASE_H_1"/>
    <property type="match status" value="1"/>
</dbReference>
<dbReference type="PROSITE" id="PS50157">
    <property type="entry name" value="ZINC_FINGER_C2H2_2"/>
    <property type="match status" value="1"/>
</dbReference>
<feature type="region of interest" description="Disordered" evidence="2">
    <location>
        <begin position="1098"/>
        <end position="1127"/>
    </location>
</feature>
<accession>A0A1Q9EUQ8</accession>
<organism evidence="5 6">
    <name type="scientific">Symbiodinium microadriaticum</name>
    <name type="common">Dinoflagellate</name>
    <name type="synonym">Zooxanthella microadriatica</name>
    <dbReference type="NCBI Taxonomy" id="2951"/>
    <lineage>
        <taxon>Eukaryota</taxon>
        <taxon>Sar</taxon>
        <taxon>Alveolata</taxon>
        <taxon>Dinophyceae</taxon>
        <taxon>Suessiales</taxon>
        <taxon>Symbiodiniaceae</taxon>
        <taxon>Symbiodinium</taxon>
    </lineage>
</organism>
<dbReference type="EMBL" id="LSRX01000064">
    <property type="protein sequence ID" value="OLQ11137.1"/>
    <property type="molecule type" value="Genomic_DNA"/>
</dbReference>
<feature type="region of interest" description="Disordered" evidence="2">
    <location>
        <begin position="483"/>
        <end position="504"/>
    </location>
</feature>
<sequence>MWAMSHSIVMDYDYTAPFTARWDALQLEYELLFDAIGVPFTPGANWRLEMAAETASELGPMWAGEKDSSKQASSTEGSVELAGLGTWARLPHSWHGDDHATSTELPGCLCTDVRSRVYSLPLHTTFQKGMQAYLNGLKRSMNRTFMHYPSAKSRPESTSLSLSQQVQLSRGASTAFDLPGYRPPISALAGASNVPFSASTASLSQRVQLSYGAGTASVHCTLGEMYALATDRSTATSEGPFDNWAIPVSFNAIRLRLSAQVPILPEELDRPELRGQCVSAFGWFSGFRATGGVSSTSQHDRFVIFTTEYHSQVRTLRRGATLDDVVAEVLGIVPRLRNIRILMDRLEGFPPLQVVATARDCPIPGHATPLDLRPVGGRVCTLNLFPGFPANRISEMIMQDCPASRRPTHDFLLQLPNDMPLQALPLLELGPDYLRGSSAVQHANEELPVPDAAAAEDVDDDQVALLQVQSSADASGTISATLRQRQQTRQKMRQEAEAHLHGSGAQLQRVRSSGICNAPALPPPSCDLQSLQIQELPALAPVAQPAPKSATDVPAVQVPPDRPDVSHPPALLWHHFRALDPKSGHTADNGLPPLIPAYLPAAARREQAAIDFSWGGIVGVSNDAFAIFDVLRHVTVCPRSPTATLQDIVAAAVSNAPFVVQAVQVLTRNLPGFPRPQLVLHRREDDPRASPLPWDFRSVGGRVRTALHYPSEAFSASASAVQAVCPELPDLLASLLTQRLVAIDATGLMDDYMPDDLEEVQFITVERSARDWFTEATGVLTTWPTWAPLGPTSTSTTTQVQADGRRFRFVVLHGTAQAQVEVTAPCLQADAILESLLMDVFARNPPLRGDIHITMARAHPLTAHGVQDIVFLVCGDIDNPQATVVVDQSQCGFPRQTTVLAPYNRCEVEVPEPWRSRGFHLFANVAPVHLTQRPAVQGDYFCFSTDLDHPVSMLSSAILSALPILEPLTWPLVAGDRPFQLAQTFGKVPCPSNCVLRHPGRPWRTGDVVDVLDLANCAVPYIPNIVSGAPIPRPPREAFGRLRLDLGYAAVNSGRWSPEGLSEQDRAARDALLQHAAANPFEPPTPAADDQSLLQTWARTSQSKTRQPRVSVPTPMGRRFLPPQASSVSHKDTITRPVLLCLDELAGPHHAQPAHGVDMCLRFPVPEDMPRYAFDRFSLHKAALSLPEKISLHPQAASLLAGLPCVKDDRALDALCCFVDGSYKEQRTTWAVAYIGFQGGQLCWAGFRSGSLPSQYGCTSAFEGELFAQLVAYATIADSRLPAVVCYDAQAAASVAQLQTAKGVSSKLARAAGAVFAYVKAQGRLVQSMHTPSHKGCPGNELADSLARHALACPSNDADVHRSVHVDVESQAFDWVWLRAPGLPNVGYPDLDQHGDTISTMPSPSHLRLETPADFGPPVTEETTTVRKINGLMCTYNTLSSRTCLQRRCLTQFVQQHGIAFLALQETREYTQQVQRFGQILRISGPIQEGQLGCQVWLRLNSAWQFDPRTVSVHYQDPRLLVVLVTAGATRLALISAHAKTSTHSDEEIRQWWSDLSSRMLALPPNATPLVGIDANARFQWEDGTEKPCNLNGRCLDEFCQRFSLTRTAAHEADGRPRVTWRPPTGPGVCLDYLLCPADWSPHTRADSTMSLLDMHAGIDHDPLGLQLDVPLQAPSRRNMCVDRSAMLACDNQRRIQHFLAALPTFPWHMDVDDHLLLMQNRIRQGMQAMFPKNKVGPRKPTISQDTWNLLRMRRYHRRINRRKRQAHDRWLLYQCFRAWSSAEVRHEDILGLQDAVKARDLVAASHMRNMQALSRQIKRASQADEANFSRQAIQSARDRGPAALAHSVRVEAIGLLKPNKPPRQPSSFRSIALLDNSGKAATKACRQVLAERLEEVVLPSMGGARAGIPLELAALTVQGHLEMLQRTNSAGAVLFIDGVSAFYATDRRLLFPRTPDALQAHLAGLPIEPAVADHFIAKASDRGAPLADIGFQYVILAALEALQEHMIAENLQVSIPLPDAQTSDALPVSWLDDLAILLQGDATSLVDQIARTACLVTQYLCIAGVEVNFAPGKSEILIHWAGKHSKSVREQVMVKDRARIRVPDFNGKARFIHCVSSYVHLGSLRDHKADMQDEIQRRAVLTREVYHPVRKRLIANPCFTRTERQGMFFSFILSRFLHGAGTWAFGDAASQAAYIRRYMSLARGVVRPLWGVPCRRLNESQVCSLVNCMSPLEALACARFRALAQVACKGTKFLRVLVTNATLWLEETLEDVAYVARVLKDEALQAFLSSRSMTPEWLSAFPYSPRLASNLLRRFRADRLRLRAALAEPAVHKASTLDKAEAAGMRIIYWPEPSTTAALHTCDQCAATFDTAAAKAAHMAKIHAQAAPAAAAVGSACQACMKEFWTTQRLREHLRKSRRCVQSYNGADLGPEDPVQASTGAVVLPPTVLIGPRPYWANFAPPLPCHASPSPGVLQQILATANHSGQDFYHSFLRTRTRLVERYGRQAIADALAAASAKDPSWLLAASLPFPEDLDVGEYFAQSGKTFIKARRGAILTGTAEVIQRLADDVFAVL</sequence>
<dbReference type="GO" id="GO:0003676">
    <property type="term" value="F:nucleic acid binding"/>
    <property type="evidence" value="ECO:0007669"/>
    <property type="project" value="InterPro"/>
</dbReference>